<organism evidence="1">
    <name type="scientific">Podoviridae sp. ct8dV2</name>
    <dbReference type="NCBI Taxonomy" id="2825222"/>
    <lineage>
        <taxon>Viruses</taxon>
        <taxon>Duplodnaviria</taxon>
        <taxon>Heunggongvirae</taxon>
        <taxon>Uroviricota</taxon>
        <taxon>Caudoviricetes</taxon>
    </lineage>
</organism>
<accession>A0A8S5PNV1</accession>
<sequence>MPSFTSLEVRKKLKKFDRRFTFRTGHGNGHQIMIEHPEHGFIPLPDHGSKSISLYVLQTIVRRFNLPKDFFK</sequence>
<dbReference type="Gene3D" id="3.30.920.30">
    <property type="entry name" value="Hypothetical protein"/>
    <property type="match status" value="1"/>
</dbReference>
<name>A0A8S5PNV1_9CAUD</name>
<dbReference type="EMBL" id="BK015477">
    <property type="protein sequence ID" value="DAE08839.1"/>
    <property type="molecule type" value="Genomic_DNA"/>
</dbReference>
<protein>
    <submittedName>
        <fullName evidence="1">HICA protein</fullName>
    </submittedName>
</protein>
<evidence type="ECO:0000313" key="1">
    <source>
        <dbReference type="EMBL" id="DAE08839.1"/>
    </source>
</evidence>
<dbReference type="InterPro" id="IPR038570">
    <property type="entry name" value="HicA_sf"/>
</dbReference>
<reference evidence="1" key="1">
    <citation type="journal article" date="2021" name="Proc. Natl. Acad. Sci. U.S.A.">
        <title>A Catalog of Tens of Thousands of Viruses from Human Metagenomes Reveals Hidden Associations with Chronic Diseases.</title>
        <authorList>
            <person name="Tisza M.J."/>
            <person name="Buck C.B."/>
        </authorList>
    </citation>
    <scope>NUCLEOTIDE SEQUENCE</scope>
    <source>
        <strain evidence="1">Ct8dV2</strain>
    </source>
</reference>
<proteinExistence type="predicted"/>
<dbReference type="SUPFAM" id="SSF54786">
    <property type="entry name" value="YcfA/nrd intein domain"/>
    <property type="match status" value="1"/>
</dbReference>